<dbReference type="NCBIfam" id="NF047646">
    <property type="entry name" value="REP_Tyr_transpos"/>
    <property type="match status" value="1"/>
</dbReference>
<evidence type="ECO:0000313" key="3">
    <source>
        <dbReference type="EMBL" id="APE43086.1"/>
    </source>
</evidence>
<protein>
    <recommendedName>
        <fullName evidence="2">Transposase IS200-like domain-containing protein</fullName>
    </recommendedName>
</protein>
<dbReference type="Proteomes" id="UP000181897">
    <property type="component" value="Chromosome"/>
</dbReference>
<gene>
    <name evidence="3" type="ORF">BOO69_06410</name>
</gene>
<feature type="domain" description="Transposase IS200-like" evidence="2">
    <location>
        <begin position="8"/>
        <end position="131"/>
    </location>
</feature>
<reference evidence="3 4" key="1">
    <citation type="submission" date="2016-11" db="EMBL/GenBank/DDBJ databases">
        <title>Complete genome sequence of Sulfitobacter sp. AM1-D1, a toxic bacteria associated with marine dinoflagellate Alexandrium minutum in East China Sea.</title>
        <authorList>
            <person name="Yang Q."/>
            <person name="Zhang X."/>
            <person name="Tian X."/>
        </authorList>
    </citation>
    <scope>NUCLEOTIDE SEQUENCE [LARGE SCALE GENOMIC DNA]</scope>
    <source>
        <strain evidence="3 4">AM1-D1</strain>
    </source>
</reference>
<dbReference type="RefSeq" id="WP_071971341.1">
    <property type="nucleotide sequence ID" value="NZ_CP018076.1"/>
</dbReference>
<evidence type="ECO:0000256" key="1">
    <source>
        <dbReference type="SAM" id="MobiDB-lite"/>
    </source>
</evidence>
<dbReference type="InterPro" id="IPR036515">
    <property type="entry name" value="Transposase_17_sf"/>
</dbReference>
<dbReference type="AlphaFoldDB" id="A0A1J0WG28"/>
<organism evidence="3 4">
    <name type="scientific">Sulfitobacter alexandrii</name>
    <dbReference type="NCBI Taxonomy" id="1917485"/>
    <lineage>
        <taxon>Bacteria</taxon>
        <taxon>Pseudomonadati</taxon>
        <taxon>Pseudomonadota</taxon>
        <taxon>Alphaproteobacteria</taxon>
        <taxon>Rhodobacterales</taxon>
        <taxon>Roseobacteraceae</taxon>
        <taxon>Sulfitobacter</taxon>
    </lineage>
</organism>
<dbReference type="GO" id="GO:0006313">
    <property type="term" value="P:DNA transposition"/>
    <property type="evidence" value="ECO:0007669"/>
    <property type="project" value="InterPro"/>
</dbReference>
<proteinExistence type="predicted"/>
<sequence length="184" mass="21059">MADRFGNRTGGTYFFTIRLAQPGDDLLTRRVDDLRRAVRQTFVHHPFRIDAIAVLPSVIHTVWTLPEDRAGLAIRIGMVKAKFSRNMPFPAHRTPGQIARGEKGIWQRRFWEHRITDHADFARHRDLVHLSPVHAGLVTRPEDWAHSSIHRDLRRGQPIPDLVTPSLPPAPTSRARHDPLTALH</sequence>
<name>A0A1J0WG28_9RHOB</name>
<dbReference type="STRING" id="1917485.BOO69_06410"/>
<dbReference type="Gene3D" id="3.30.70.1290">
    <property type="entry name" value="Transposase IS200-like"/>
    <property type="match status" value="1"/>
</dbReference>
<evidence type="ECO:0000313" key="4">
    <source>
        <dbReference type="Proteomes" id="UP000181897"/>
    </source>
</evidence>
<dbReference type="PANTHER" id="PTHR36966:SF1">
    <property type="entry name" value="REP-ASSOCIATED TYROSINE TRANSPOSASE"/>
    <property type="match status" value="1"/>
</dbReference>
<dbReference type="EMBL" id="CP018076">
    <property type="protein sequence ID" value="APE43086.1"/>
    <property type="molecule type" value="Genomic_DNA"/>
</dbReference>
<dbReference type="InterPro" id="IPR052715">
    <property type="entry name" value="RAYT_transposase"/>
</dbReference>
<dbReference type="SUPFAM" id="SSF143422">
    <property type="entry name" value="Transposase IS200-like"/>
    <property type="match status" value="1"/>
</dbReference>
<dbReference type="KEGG" id="suam:BOO69_06410"/>
<feature type="compositionally biased region" description="Basic and acidic residues" evidence="1">
    <location>
        <begin position="175"/>
        <end position="184"/>
    </location>
</feature>
<feature type="region of interest" description="Disordered" evidence="1">
    <location>
        <begin position="155"/>
        <end position="184"/>
    </location>
</feature>
<dbReference type="GO" id="GO:0043565">
    <property type="term" value="F:sequence-specific DNA binding"/>
    <property type="evidence" value="ECO:0007669"/>
    <property type="project" value="TreeGrafter"/>
</dbReference>
<dbReference type="GO" id="GO:0004803">
    <property type="term" value="F:transposase activity"/>
    <property type="evidence" value="ECO:0007669"/>
    <property type="project" value="InterPro"/>
</dbReference>
<dbReference type="PANTHER" id="PTHR36966">
    <property type="entry name" value="REP-ASSOCIATED TYROSINE TRANSPOSASE"/>
    <property type="match status" value="1"/>
</dbReference>
<dbReference type="InterPro" id="IPR002686">
    <property type="entry name" value="Transposase_17"/>
</dbReference>
<keyword evidence="4" id="KW-1185">Reference proteome</keyword>
<accession>A0A1J0WG28</accession>
<dbReference type="SMART" id="SM01321">
    <property type="entry name" value="Y1_Tnp"/>
    <property type="match status" value="1"/>
</dbReference>
<evidence type="ECO:0000259" key="2">
    <source>
        <dbReference type="SMART" id="SM01321"/>
    </source>
</evidence>